<dbReference type="Proteomes" id="UP000323337">
    <property type="component" value="Unassembled WGS sequence"/>
</dbReference>
<dbReference type="SUPFAM" id="SSF54285">
    <property type="entry name" value="MoaD/ThiS"/>
    <property type="match status" value="1"/>
</dbReference>
<comment type="caution">
    <text evidence="1">The sequence shown here is derived from an EMBL/GenBank/DDBJ whole genome shotgun (WGS) entry which is preliminary data.</text>
</comment>
<evidence type="ECO:0000313" key="1">
    <source>
        <dbReference type="EMBL" id="TYB33872.1"/>
    </source>
</evidence>
<dbReference type="AlphaFoldDB" id="A0A5D0MNA0"/>
<name>A0A5D0MNA0_FLESI</name>
<accession>A0A5D0MNA0</accession>
<dbReference type="RefSeq" id="WP_303700630.1">
    <property type="nucleotide sequence ID" value="NZ_VSIV01000094.1"/>
</dbReference>
<organism evidence="1 2">
    <name type="scientific">Flexistipes sinusarabici</name>
    <dbReference type="NCBI Taxonomy" id="2352"/>
    <lineage>
        <taxon>Bacteria</taxon>
        <taxon>Pseudomonadati</taxon>
        <taxon>Deferribacterota</taxon>
        <taxon>Deferribacteres</taxon>
        <taxon>Deferribacterales</taxon>
        <taxon>Flexistipitaceae</taxon>
        <taxon>Flexistipes</taxon>
    </lineage>
</organism>
<dbReference type="InterPro" id="IPR016155">
    <property type="entry name" value="Mopterin_synth/thiamin_S_b"/>
</dbReference>
<dbReference type="InterPro" id="IPR012675">
    <property type="entry name" value="Beta-grasp_dom_sf"/>
</dbReference>
<sequence>MVKVKIFGILRAYCGTAACDLENGISVGEIKSRLFGNQLDYSYIKVLLNGEHADDKTVLADTSVSLFYIGGGGFPGG</sequence>
<reference evidence="1 2" key="1">
    <citation type="submission" date="2019-08" db="EMBL/GenBank/DDBJ databases">
        <title>Genomic characterization of a novel candidate phylum (ARYD3) from a high temperature, high salinity tertiary oil reservoir in north central Oklahoma, USA.</title>
        <authorList>
            <person name="Youssef N.H."/>
            <person name="Yadav A."/>
            <person name="Elshahed M.S."/>
        </authorList>
    </citation>
    <scope>NUCLEOTIDE SEQUENCE [LARGE SCALE GENOMIC DNA]</scope>
    <source>
        <strain evidence="1">ARYD1</strain>
    </source>
</reference>
<evidence type="ECO:0008006" key="3">
    <source>
        <dbReference type="Google" id="ProtNLM"/>
    </source>
</evidence>
<proteinExistence type="predicted"/>
<dbReference type="Gene3D" id="3.10.20.30">
    <property type="match status" value="1"/>
</dbReference>
<protein>
    <recommendedName>
        <fullName evidence="3">MoaD/ThiS family protein</fullName>
    </recommendedName>
</protein>
<gene>
    <name evidence="1" type="ORF">FXF49_04075</name>
</gene>
<dbReference type="EMBL" id="VSIV01000094">
    <property type="protein sequence ID" value="TYB33872.1"/>
    <property type="molecule type" value="Genomic_DNA"/>
</dbReference>
<evidence type="ECO:0000313" key="2">
    <source>
        <dbReference type="Proteomes" id="UP000323337"/>
    </source>
</evidence>